<evidence type="ECO:0000256" key="1">
    <source>
        <dbReference type="ARBA" id="ARBA00022679"/>
    </source>
</evidence>
<evidence type="ECO:0000256" key="2">
    <source>
        <dbReference type="ARBA" id="ARBA00023180"/>
    </source>
</evidence>
<keyword evidence="10" id="KW-1185">Reference proteome</keyword>
<dbReference type="InterPro" id="IPR027417">
    <property type="entry name" value="P-loop_NTPase"/>
</dbReference>
<keyword evidence="7" id="KW-0812">Transmembrane</keyword>
<dbReference type="GeneID" id="119724679"/>
<accession>A0A913ZIZ1</accession>
<feature type="binding site" evidence="4">
    <location>
        <position position="389"/>
    </location>
    <ligand>
        <name>3'-phosphoadenylyl sulfate</name>
        <dbReference type="ChEBI" id="CHEBI:58339"/>
    </ligand>
</feature>
<keyword evidence="2" id="KW-0325">Glycoprotein</keyword>
<reference evidence="9" key="1">
    <citation type="submission" date="2022-11" db="UniProtKB">
        <authorList>
            <consortium name="EnsemblMetazoa"/>
        </authorList>
    </citation>
    <scope>IDENTIFICATION</scope>
</reference>
<proteinExistence type="predicted"/>
<dbReference type="Pfam" id="PF00685">
    <property type="entry name" value="Sulfotransfer_1"/>
    <property type="match status" value="1"/>
</dbReference>
<feature type="region of interest" description="Disordered" evidence="6">
    <location>
        <begin position="111"/>
        <end position="134"/>
    </location>
</feature>
<keyword evidence="7" id="KW-1133">Transmembrane helix</keyword>
<name>A0A913ZIZ1_PATMI</name>
<dbReference type="OrthoDB" id="411451at2759"/>
<dbReference type="InterPro" id="IPR000863">
    <property type="entry name" value="Sulfotransferase_dom"/>
</dbReference>
<feature type="disulfide bond" evidence="5">
    <location>
        <begin position="519"/>
        <end position="528"/>
    </location>
</feature>
<sequence>MDDTGSTTNKGFFRSRKRVFSFCLVVLAVSFSVIMLRGQNQTRMYKIHKWFDPGARYETSNVEDTGNDRAVQSLDKVSHSDGGYNMVRSDDRLDSMDDHFKAIPDPDLYLEGASNGEAPSREGAVNTETEPSAPVSALNLPIKQDLGTEGVMHDVKSVPRNKYNDLEGALYPGTRQVPSIDGAINTVTKLAIQRKGALFADSKQSMPVVESIQDLQKMSTNRVPFRRKVSVATRYQTTESFISPPGTTQAVYYDICERCCYRYTTIDHDILKALNETELKERGCRQRLPDAMIFGVKKGGTTTLKNFLSYHPDIAFTQKELKFFTSPEERAKGMAYYRSRMIHSTPDQISMEKTPAYSHYPKVPGMIKKVLPNIKLIIIMRDPVDRAVSDFVHMQVTIAKRCQMKPLTFTQTSMLRDITIPEGCNYSTRYEINHTFEESVIDSTGRVKADSQLISKGIYVQEIQRYLKYFKPAQILAIDGETFIKDPYPAVKLVEQFLGIRDYFTRDHFYYDVQKGFFCMNKPIPQNCMSPAKGRPHPEVREDTLQKLRDFYRPYNEKLRHLVNLDLHWSS</sequence>
<keyword evidence="7" id="KW-0472">Membrane</keyword>
<dbReference type="OMA" id="DICERCC"/>
<evidence type="ECO:0000256" key="3">
    <source>
        <dbReference type="PIRSR" id="PIRSR637359-1"/>
    </source>
</evidence>
<feature type="transmembrane region" description="Helical" evidence="7">
    <location>
        <begin position="19"/>
        <end position="36"/>
    </location>
</feature>
<keyword evidence="5" id="KW-1015">Disulfide bond</keyword>
<dbReference type="PANTHER" id="PTHR10605">
    <property type="entry name" value="HEPARAN SULFATE SULFOTRANSFERASE"/>
    <property type="match status" value="1"/>
</dbReference>
<dbReference type="RefSeq" id="XP_038051763.1">
    <property type="nucleotide sequence ID" value="XM_038195835.1"/>
</dbReference>
<feature type="domain" description="Sulfotransferase" evidence="8">
    <location>
        <begin position="289"/>
        <end position="523"/>
    </location>
</feature>
<keyword evidence="1" id="KW-0808">Transferase</keyword>
<evidence type="ECO:0000313" key="10">
    <source>
        <dbReference type="Proteomes" id="UP000887568"/>
    </source>
</evidence>
<protein>
    <recommendedName>
        <fullName evidence="8">Sulfotransferase domain-containing protein</fullName>
    </recommendedName>
</protein>
<dbReference type="AlphaFoldDB" id="A0A913ZIZ1"/>
<feature type="binding site" evidence="4">
    <location>
        <begin position="533"/>
        <end position="537"/>
    </location>
    <ligand>
        <name>3'-phosphoadenylyl sulfate</name>
        <dbReference type="ChEBI" id="CHEBI:58339"/>
    </ligand>
</feature>
<dbReference type="InterPro" id="IPR037359">
    <property type="entry name" value="NST/OST"/>
</dbReference>
<evidence type="ECO:0000256" key="7">
    <source>
        <dbReference type="SAM" id="Phobius"/>
    </source>
</evidence>
<evidence type="ECO:0000256" key="4">
    <source>
        <dbReference type="PIRSR" id="PIRSR637359-2"/>
    </source>
</evidence>
<feature type="active site" description="For sulfotransferase activity" evidence="3">
    <location>
        <position position="298"/>
    </location>
</feature>
<organism evidence="9 10">
    <name type="scientific">Patiria miniata</name>
    <name type="common">Bat star</name>
    <name type="synonym">Asterina miniata</name>
    <dbReference type="NCBI Taxonomy" id="46514"/>
    <lineage>
        <taxon>Eukaryota</taxon>
        <taxon>Metazoa</taxon>
        <taxon>Echinodermata</taxon>
        <taxon>Eleutherozoa</taxon>
        <taxon>Asterozoa</taxon>
        <taxon>Asteroidea</taxon>
        <taxon>Valvatacea</taxon>
        <taxon>Valvatida</taxon>
        <taxon>Asterinidae</taxon>
        <taxon>Patiria</taxon>
    </lineage>
</organism>
<dbReference type="EnsemblMetazoa" id="XM_038195835.1">
    <property type="protein sequence ID" value="XP_038051763.1"/>
    <property type="gene ID" value="LOC119724679"/>
</dbReference>
<dbReference type="Proteomes" id="UP000887568">
    <property type="component" value="Unplaced"/>
</dbReference>
<evidence type="ECO:0000313" key="9">
    <source>
        <dbReference type="EnsemblMetazoa" id="XP_038051763.1"/>
    </source>
</evidence>
<dbReference type="PANTHER" id="PTHR10605:SF65">
    <property type="entry name" value="GH20068P"/>
    <property type="match status" value="1"/>
</dbReference>
<evidence type="ECO:0000259" key="8">
    <source>
        <dbReference type="Pfam" id="PF00685"/>
    </source>
</evidence>
<dbReference type="GO" id="GO:0008467">
    <property type="term" value="F:[heparan sulfate]-glucosamine 3-sulfotransferase activity"/>
    <property type="evidence" value="ECO:0007669"/>
    <property type="project" value="TreeGrafter"/>
</dbReference>
<feature type="binding site" evidence="4">
    <location>
        <position position="381"/>
    </location>
    <ligand>
        <name>3'-phosphoadenylyl sulfate</name>
        <dbReference type="ChEBI" id="CHEBI:58339"/>
    </ligand>
</feature>
<dbReference type="SUPFAM" id="SSF52540">
    <property type="entry name" value="P-loop containing nucleoside triphosphate hydrolases"/>
    <property type="match status" value="1"/>
</dbReference>
<evidence type="ECO:0000256" key="6">
    <source>
        <dbReference type="SAM" id="MobiDB-lite"/>
    </source>
</evidence>
<evidence type="ECO:0000256" key="5">
    <source>
        <dbReference type="PIRSR" id="PIRSR637359-3"/>
    </source>
</evidence>
<dbReference type="Gene3D" id="3.40.50.300">
    <property type="entry name" value="P-loop containing nucleotide triphosphate hydrolases"/>
    <property type="match status" value="1"/>
</dbReference>